<evidence type="ECO:0000313" key="10">
    <source>
        <dbReference type="EMBL" id="SSD59657.1"/>
    </source>
</evidence>
<dbReference type="OrthoDB" id="3970592at2759"/>
<keyword evidence="11" id="KW-1185">Reference proteome</keyword>
<dbReference type="PANTHER" id="PTHR12097">
    <property type="entry name" value="SPLICING FACTOR 3B, SUBUNIT 1-RELATED"/>
    <property type="match status" value="1"/>
</dbReference>
<dbReference type="InterPro" id="IPR038737">
    <property type="entry name" value="SF3b_su1-like"/>
</dbReference>
<keyword evidence="3" id="KW-0507">mRNA processing</keyword>
<dbReference type="Gene3D" id="1.25.10.10">
    <property type="entry name" value="Leucine-rich Repeat Variant"/>
    <property type="match status" value="3"/>
</dbReference>
<name>A0A376B4M6_9ASCO</name>
<proteinExistence type="inferred from homology"/>
<dbReference type="Pfam" id="PF22646">
    <property type="entry name" value="PPP2R1A-like_HEAT"/>
    <property type="match status" value="1"/>
</dbReference>
<dbReference type="InterPro" id="IPR016024">
    <property type="entry name" value="ARM-type_fold"/>
</dbReference>
<comment type="similarity">
    <text evidence="2">Belongs to the SF3B1 family.</text>
</comment>
<dbReference type="GO" id="GO:0003729">
    <property type="term" value="F:mRNA binding"/>
    <property type="evidence" value="ECO:0007669"/>
    <property type="project" value="InterPro"/>
</dbReference>
<dbReference type="EMBL" id="UFAJ01000180">
    <property type="protein sequence ID" value="SSD59657.1"/>
    <property type="molecule type" value="Genomic_DNA"/>
</dbReference>
<evidence type="ECO:0000256" key="6">
    <source>
        <dbReference type="ARBA" id="ARBA00023187"/>
    </source>
</evidence>
<evidence type="ECO:0000256" key="8">
    <source>
        <dbReference type="SAM" id="MobiDB-lite"/>
    </source>
</evidence>
<feature type="domain" description="TOG" evidence="9">
    <location>
        <begin position="626"/>
        <end position="853"/>
    </location>
</feature>
<dbReference type="VEuPathDB" id="FungiDB:SCODWIG_01418"/>
<keyword evidence="5" id="KW-0677">Repeat</keyword>
<accession>A0A376B4M6</accession>
<dbReference type="InterPro" id="IPR011989">
    <property type="entry name" value="ARM-like"/>
</dbReference>
<dbReference type="Proteomes" id="UP000262825">
    <property type="component" value="Unassembled WGS sequence"/>
</dbReference>
<evidence type="ECO:0000256" key="7">
    <source>
        <dbReference type="ARBA" id="ARBA00023242"/>
    </source>
</evidence>
<dbReference type="SUPFAM" id="SSF48371">
    <property type="entry name" value="ARM repeat"/>
    <property type="match status" value="1"/>
</dbReference>
<evidence type="ECO:0000259" key="9">
    <source>
        <dbReference type="SMART" id="SM01349"/>
    </source>
</evidence>
<evidence type="ECO:0000256" key="5">
    <source>
        <dbReference type="ARBA" id="ARBA00022737"/>
    </source>
</evidence>
<dbReference type="GO" id="GO:0005681">
    <property type="term" value="C:spliceosomal complex"/>
    <property type="evidence" value="ECO:0007669"/>
    <property type="project" value="UniProtKB-KW"/>
</dbReference>
<feature type="region of interest" description="Disordered" evidence="8">
    <location>
        <begin position="65"/>
        <end position="94"/>
    </location>
</feature>
<keyword evidence="4" id="KW-0747">Spliceosome</keyword>
<dbReference type="SMART" id="SM01349">
    <property type="entry name" value="TOG"/>
    <property type="match status" value="1"/>
</dbReference>
<feature type="compositionally biased region" description="Basic and acidic residues" evidence="8">
    <location>
        <begin position="82"/>
        <end position="94"/>
    </location>
</feature>
<evidence type="ECO:0000256" key="2">
    <source>
        <dbReference type="ARBA" id="ARBA00005754"/>
    </source>
</evidence>
<dbReference type="InterPro" id="IPR054573">
    <property type="entry name" value="PP2A/SF3B1-like_HEAT"/>
</dbReference>
<keyword evidence="6" id="KW-0508">mRNA splicing</keyword>
<dbReference type="AlphaFoldDB" id="A0A376B4M6"/>
<evidence type="ECO:0000256" key="3">
    <source>
        <dbReference type="ARBA" id="ARBA00022664"/>
    </source>
</evidence>
<gene>
    <name evidence="10" type="ORF">SCODWIG_01418</name>
</gene>
<sequence>MSLIQKNESKNESKSAKNLLSQSFNIATEAKNQILLAENAKRKDEPQNLEQSTFKRNLDVAASRLGIKRKNNEGSDPATTDTNKKPKIENDKNGYHILSKSNSKITKKTINENVILEVPGIKDLQYFKASDKQFFGELLFKRTDKVEKSESDKKLYKVLKCLLRIKNGLPSSRKVAMKSLVDHAEILGPKLIFERLLPIILEKTLENQERFVLLKTLDKLLYKLQKNSKPFIGTILMVISPLLFSDDPVSKKVGEDVTTTLAHSVGAANMITTIRYSVDDQDDYIRNVTARILALTAKSLGPGNLLPFINAVCHSRKKWEARHTGIRSVQQLANLMGSSLLPYLNILIDCIKDGLDDEAIQVRMITVSCITALATASRPYGFGSFEPVLEELWKGAKSHRGKMLTFFLRAMAALVPLMDKEYASYYSREIMRIVQREIASPDDEMKKTVLLTIQRCVETEGAVTITFLKEELVPSFFKYYWNRRIALDIGISKMVGFTTVLLAKKMGPALVLQNIISRLKDSSEPLRVMTVQSIDNIFKEVENFERISTSLETQIVDGLLIAFQEQSSDTMVFVRAFSTVASYLGERMEQYLPPIISTILHRMKNKSSVVRKLSADLCCELVPVCKKCGQEELLLKLNVIYYESLGESYPEVLGSVLKVLNGIVSSTQDLTHLQPPISQLLPTLTPILKNSNVIVSDTLLKLISNIAQRAADYIPPKEWMRICFEILEILKSPNRNVRIQANETFGFIAESIGPQDILVSLLNNLKVQERQLRVSTSVAIGIIAKKCGPYTVIPALMNEYKTPDTNVQNGILKALAFLFEYIGELGCPYIYLISPILQDALTDRDLVHRQTAATILKNISLTCHSNGKEDCFIHLLNLLLPNIFETSPHAIIRIKEALDAVRIAVGPGVFMNYIWAGMFHSSRKVRKAFWSIYNNAYVQQCDSMVPYYLDIKGYEVEELNYVL</sequence>
<keyword evidence="7" id="KW-0539">Nucleus</keyword>
<organism evidence="10 11">
    <name type="scientific">Saccharomycodes ludwigii</name>
    <dbReference type="NCBI Taxonomy" id="36035"/>
    <lineage>
        <taxon>Eukaryota</taxon>
        <taxon>Fungi</taxon>
        <taxon>Dikarya</taxon>
        <taxon>Ascomycota</taxon>
        <taxon>Saccharomycotina</taxon>
        <taxon>Saccharomycetes</taxon>
        <taxon>Saccharomycodales</taxon>
        <taxon>Saccharomycodaceae</taxon>
        <taxon>Saccharomycodes</taxon>
    </lineage>
</organism>
<evidence type="ECO:0000256" key="1">
    <source>
        <dbReference type="ARBA" id="ARBA00004123"/>
    </source>
</evidence>
<reference evidence="11" key="1">
    <citation type="submission" date="2018-06" db="EMBL/GenBank/DDBJ databases">
        <authorList>
            <person name="Guldener U."/>
        </authorList>
    </citation>
    <scope>NUCLEOTIDE SEQUENCE [LARGE SCALE GENOMIC DNA]</scope>
    <source>
        <strain evidence="11">UTAD17</strain>
    </source>
</reference>
<dbReference type="GO" id="GO:0000245">
    <property type="term" value="P:spliceosomal complex assembly"/>
    <property type="evidence" value="ECO:0007669"/>
    <property type="project" value="InterPro"/>
</dbReference>
<evidence type="ECO:0000313" key="11">
    <source>
        <dbReference type="Proteomes" id="UP000262825"/>
    </source>
</evidence>
<evidence type="ECO:0000256" key="4">
    <source>
        <dbReference type="ARBA" id="ARBA00022728"/>
    </source>
</evidence>
<protein>
    <submittedName>
        <fullName evidence="10">Related to U2 snRNP component HSH155</fullName>
    </submittedName>
</protein>
<comment type="subcellular location">
    <subcellularLocation>
        <location evidence="1">Nucleus</location>
    </subcellularLocation>
</comment>
<dbReference type="InterPro" id="IPR034085">
    <property type="entry name" value="TOG"/>
</dbReference>